<dbReference type="Proteomes" id="UP000002274">
    <property type="component" value="Chromosome"/>
</dbReference>
<sequence length="61" mass="6813">MNNTIKRTSATRGLTSIHTIKLAVLDAIEYAEHRGDLNLALAYAAFLKKDLDPFIKERLGL</sequence>
<evidence type="ECO:0000313" key="2">
    <source>
        <dbReference type="Proteomes" id="UP000002274"/>
    </source>
</evidence>
<proteinExistence type="predicted"/>
<gene>
    <name evidence="1" type="ordered locus">P9303_12431</name>
</gene>
<dbReference type="EMBL" id="CP000554">
    <property type="protein sequence ID" value="ABM77991.1"/>
    <property type="molecule type" value="Genomic_DNA"/>
</dbReference>
<dbReference type="AlphaFoldDB" id="A2C931"/>
<dbReference type="BioCyc" id="PMAR59922:G1G80-1080-MONOMER"/>
<evidence type="ECO:0000313" key="1">
    <source>
        <dbReference type="EMBL" id="ABM77991.1"/>
    </source>
</evidence>
<dbReference type="STRING" id="59922.P9303_12431"/>
<accession>A2C931</accession>
<name>A2C931_PROM3</name>
<organism evidence="1 2">
    <name type="scientific">Prochlorococcus marinus (strain MIT 9303)</name>
    <dbReference type="NCBI Taxonomy" id="59922"/>
    <lineage>
        <taxon>Bacteria</taxon>
        <taxon>Bacillati</taxon>
        <taxon>Cyanobacteriota</taxon>
        <taxon>Cyanophyceae</taxon>
        <taxon>Synechococcales</taxon>
        <taxon>Prochlorococcaceae</taxon>
        <taxon>Prochlorococcus</taxon>
    </lineage>
</organism>
<protein>
    <submittedName>
        <fullName evidence="1">Uncharacterized protein</fullName>
    </submittedName>
</protein>
<dbReference type="RefSeq" id="WP_011825889.1">
    <property type="nucleotide sequence ID" value="NC_008820.1"/>
</dbReference>
<reference evidence="1 2" key="1">
    <citation type="journal article" date="2007" name="PLoS Genet.">
        <title>Patterns and implications of gene gain and loss in the evolution of Prochlorococcus.</title>
        <authorList>
            <person name="Kettler G.C."/>
            <person name="Martiny A.C."/>
            <person name="Huang K."/>
            <person name="Zucker J."/>
            <person name="Coleman M.L."/>
            <person name="Rodrigue S."/>
            <person name="Chen F."/>
            <person name="Lapidus A."/>
            <person name="Ferriera S."/>
            <person name="Johnson J."/>
            <person name="Steglich C."/>
            <person name="Church G.M."/>
            <person name="Richardson P."/>
            <person name="Chisholm S.W."/>
        </authorList>
    </citation>
    <scope>NUCLEOTIDE SEQUENCE [LARGE SCALE GENOMIC DNA]</scope>
    <source>
        <strain evidence="1 2">MIT 9303</strain>
    </source>
</reference>
<dbReference type="HOGENOM" id="CLU_2919049_0_0_3"/>
<dbReference type="KEGG" id="pmf:P9303_12431"/>